<dbReference type="Gene3D" id="1.20.1250.20">
    <property type="entry name" value="MFS general substrate transporter like domains"/>
    <property type="match status" value="1"/>
</dbReference>
<dbReference type="AlphaFoldDB" id="A0AB33KV55"/>
<evidence type="ECO:0000256" key="1">
    <source>
        <dbReference type="SAM" id="MobiDB-lite"/>
    </source>
</evidence>
<accession>A0AB33KV55</accession>
<dbReference type="EMBL" id="AP035884">
    <property type="protein sequence ID" value="BFP57249.1"/>
    <property type="molecule type" value="Genomic_DNA"/>
</dbReference>
<dbReference type="InterPro" id="IPR036259">
    <property type="entry name" value="MFS_trans_sf"/>
</dbReference>
<organism evidence="2">
    <name type="scientific">Streptomyces sp. CMC78</name>
    <dbReference type="NCBI Taxonomy" id="3231512"/>
    <lineage>
        <taxon>Bacteria</taxon>
        <taxon>Bacillati</taxon>
        <taxon>Actinomycetota</taxon>
        <taxon>Actinomycetes</taxon>
        <taxon>Kitasatosporales</taxon>
        <taxon>Streptomycetaceae</taxon>
        <taxon>Streptomyces</taxon>
    </lineage>
</organism>
<name>A0AB33KV55_9ACTN</name>
<gene>
    <name evidence="2" type="ORF">SCMC78_70560</name>
</gene>
<proteinExistence type="predicted"/>
<dbReference type="RefSeq" id="WP_406189266.1">
    <property type="nucleotide sequence ID" value="NZ_AP035884.1"/>
</dbReference>
<evidence type="ECO:0008006" key="3">
    <source>
        <dbReference type="Google" id="ProtNLM"/>
    </source>
</evidence>
<feature type="region of interest" description="Disordered" evidence="1">
    <location>
        <begin position="92"/>
        <end position="121"/>
    </location>
</feature>
<evidence type="ECO:0000313" key="2">
    <source>
        <dbReference type="EMBL" id="BFP57249.1"/>
    </source>
</evidence>
<protein>
    <recommendedName>
        <fullName evidence="3">Major facilitator superfamily (MFS) profile domain-containing protein</fullName>
    </recommendedName>
</protein>
<sequence>MYAAALVVVGLGIMLAVPCLTTQIASALPVERAGIAGGLQSATRELGSALGVAVVGTVLTAGFTHHLPAGLGEHTPPPHTVRDALALAPADHAAVTEASPTAPAPHCASPPSWSSSPEPSS</sequence>
<dbReference type="KEGG" id="stcm:SCMC78_70560"/>
<reference evidence="2" key="1">
    <citation type="submission" date="2024-07" db="EMBL/GenBank/DDBJ databases">
        <title>Complete genome sequences of cellulolytic bacteria, Kitasatospora sp. CMC57 and Streptomyces sp. CMC78, isolated from Japanese agricultural soil.</title>
        <authorList>
            <person name="Hashimoto T."/>
            <person name="Ito M."/>
            <person name="Iwamoto M."/>
            <person name="Fukahori D."/>
            <person name="Shoda T."/>
            <person name="Sakoda M."/>
            <person name="Morohoshi T."/>
            <person name="Mitsuboshi M."/>
            <person name="Nishizawa T."/>
        </authorList>
    </citation>
    <scope>NUCLEOTIDE SEQUENCE</scope>
    <source>
        <strain evidence="2">CMC78</strain>
    </source>
</reference>
<dbReference type="SUPFAM" id="SSF103473">
    <property type="entry name" value="MFS general substrate transporter"/>
    <property type="match status" value="1"/>
</dbReference>